<dbReference type="Pfam" id="PF25954">
    <property type="entry name" value="Beta-barrel_RND_2"/>
    <property type="match status" value="1"/>
</dbReference>
<keyword evidence="3 4" id="KW-0175">Coiled coil</keyword>
<feature type="transmembrane region" description="Helical" evidence="6">
    <location>
        <begin position="24"/>
        <end position="45"/>
    </location>
</feature>
<evidence type="ECO:0000313" key="8">
    <source>
        <dbReference type="EMBL" id="MBB5035867.1"/>
    </source>
</evidence>
<reference evidence="8 9" key="1">
    <citation type="submission" date="2020-08" db="EMBL/GenBank/DDBJ databases">
        <title>Genomic Encyclopedia of Type Strains, Phase IV (KMG-IV): sequencing the most valuable type-strain genomes for metagenomic binning, comparative biology and taxonomic classification.</title>
        <authorList>
            <person name="Goeker M."/>
        </authorList>
    </citation>
    <scope>NUCLEOTIDE SEQUENCE [LARGE SCALE GENOMIC DNA]</scope>
    <source>
        <strain evidence="8 9">DSM 12251</strain>
    </source>
</reference>
<evidence type="ECO:0000256" key="6">
    <source>
        <dbReference type="SAM" id="Phobius"/>
    </source>
</evidence>
<dbReference type="NCBIfam" id="TIGR01730">
    <property type="entry name" value="RND_mfp"/>
    <property type="match status" value="1"/>
</dbReference>
<dbReference type="GO" id="GO:0016020">
    <property type="term" value="C:membrane"/>
    <property type="evidence" value="ECO:0007669"/>
    <property type="project" value="InterPro"/>
</dbReference>
<dbReference type="PANTHER" id="PTHR32347:SF14">
    <property type="entry name" value="EFFLUX SYSTEM COMPONENT YKNX-RELATED"/>
    <property type="match status" value="1"/>
</dbReference>
<dbReference type="GO" id="GO:0022857">
    <property type="term" value="F:transmembrane transporter activity"/>
    <property type="evidence" value="ECO:0007669"/>
    <property type="project" value="InterPro"/>
</dbReference>
<evidence type="ECO:0000313" key="9">
    <source>
        <dbReference type="Proteomes" id="UP000534294"/>
    </source>
</evidence>
<accession>A0A7W8DN21</accession>
<dbReference type="AlphaFoldDB" id="A0A7W8DN21"/>
<dbReference type="Gene3D" id="2.40.50.100">
    <property type="match status" value="1"/>
</dbReference>
<name>A0A7W8DN21_9BACT</name>
<dbReference type="Proteomes" id="UP000534294">
    <property type="component" value="Unassembled WGS sequence"/>
</dbReference>
<evidence type="ECO:0000256" key="3">
    <source>
        <dbReference type="ARBA" id="ARBA00023054"/>
    </source>
</evidence>
<keyword evidence="6" id="KW-0472">Membrane</keyword>
<dbReference type="Gene3D" id="2.40.30.170">
    <property type="match status" value="1"/>
</dbReference>
<evidence type="ECO:0000256" key="4">
    <source>
        <dbReference type="SAM" id="Coils"/>
    </source>
</evidence>
<dbReference type="RefSeq" id="WP_221305295.1">
    <property type="nucleotide sequence ID" value="NZ_JACHIF010000001.1"/>
</dbReference>
<proteinExistence type="inferred from homology"/>
<gene>
    <name evidence="8" type="ORF">HNQ64_000101</name>
</gene>
<evidence type="ECO:0000256" key="1">
    <source>
        <dbReference type="ARBA" id="ARBA00004196"/>
    </source>
</evidence>
<evidence type="ECO:0000256" key="2">
    <source>
        <dbReference type="ARBA" id="ARBA00009477"/>
    </source>
</evidence>
<dbReference type="SUPFAM" id="SSF111369">
    <property type="entry name" value="HlyD-like secretion proteins"/>
    <property type="match status" value="1"/>
</dbReference>
<comment type="subcellular location">
    <subcellularLocation>
        <location evidence="1">Cell envelope</location>
    </subcellularLocation>
</comment>
<dbReference type="Gene3D" id="1.10.287.470">
    <property type="entry name" value="Helix hairpin bin"/>
    <property type="match status" value="1"/>
</dbReference>
<organism evidence="8 9">
    <name type="scientific">Prosthecobacter dejongeii</name>
    <dbReference type="NCBI Taxonomy" id="48465"/>
    <lineage>
        <taxon>Bacteria</taxon>
        <taxon>Pseudomonadati</taxon>
        <taxon>Verrucomicrobiota</taxon>
        <taxon>Verrucomicrobiia</taxon>
        <taxon>Verrucomicrobiales</taxon>
        <taxon>Verrucomicrobiaceae</taxon>
        <taxon>Prosthecobacter</taxon>
    </lineage>
</organism>
<keyword evidence="6" id="KW-0812">Transmembrane</keyword>
<dbReference type="PANTHER" id="PTHR32347">
    <property type="entry name" value="EFFLUX SYSTEM COMPONENT YKNX-RELATED"/>
    <property type="match status" value="1"/>
</dbReference>
<dbReference type="EMBL" id="JACHIF010000001">
    <property type="protein sequence ID" value="MBB5035867.1"/>
    <property type="molecule type" value="Genomic_DNA"/>
</dbReference>
<dbReference type="FunFam" id="2.40.30.170:FF:000010">
    <property type="entry name" value="Efflux RND transporter periplasmic adaptor subunit"/>
    <property type="match status" value="1"/>
</dbReference>
<evidence type="ECO:0000259" key="7">
    <source>
        <dbReference type="Pfam" id="PF25954"/>
    </source>
</evidence>
<dbReference type="InterPro" id="IPR050465">
    <property type="entry name" value="UPF0194_transport"/>
</dbReference>
<comment type="similarity">
    <text evidence="2">Belongs to the membrane fusion protein (MFP) (TC 8.A.1) family.</text>
</comment>
<dbReference type="GO" id="GO:0030313">
    <property type="term" value="C:cell envelope"/>
    <property type="evidence" value="ECO:0007669"/>
    <property type="project" value="UniProtKB-SubCell"/>
</dbReference>
<sequence>MESHSATTPVDLSELIGSQKKRSWLGWMAWILGSAALAYAAYFIWTKTHEPAAPPPLYVTEPLARGDIGLTITATGNLEPTNEVTIGSVLSGTTDEVYVDTNDRVKKDQPLAKITIRRLDQDTDSSRAAVNSAKAKVKQVEATLKENEATLARLQELHKLSGGRTPSKADMVTANAAVARAQADLASAKAAVEQSEAELRANESDQQNAILRSPIEGIVLTRSLEPGQTVAASFTAPELFVIAENLEHMKLKVAVAEADIGRVAKGQKASFTVDAWPDRSYNATVTKVAFGSAVTDNVVTYEVELEVANTDLSLRPGMTATADVNVAESQGVLVVSNAALRFSPESSSGSPKGGEAKKSFVQSLIPRPTRRSSGSGGPGSSKNEETVAKKVPGQARIWILKDGRPQPLTVKTGLTDGRHTEITGEGVVEDLAVITRANAVTP</sequence>
<dbReference type="InterPro" id="IPR058792">
    <property type="entry name" value="Beta-barrel_RND_2"/>
</dbReference>
<feature type="region of interest" description="Disordered" evidence="5">
    <location>
        <begin position="343"/>
        <end position="388"/>
    </location>
</feature>
<feature type="coiled-coil region" evidence="4">
    <location>
        <begin position="130"/>
        <end position="205"/>
    </location>
</feature>
<comment type="caution">
    <text evidence="8">The sequence shown here is derived from an EMBL/GenBank/DDBJ whole genome shotgun (WGS) entry which is preliminary data.</text>
</comment>
<keyword evidence="9" id="KW-1185">Reference proteome</keyword>
<evidence type="ECO:0000256" key="5">
    <source>
        <dbReference type="SAM" id="MobiDB-lite"/>
    </source>
</evidence>
<keyword evidence="6" id="KW-1133">Transmembrane helix</keyword>
<dbReference type="InterPro" id="IPR006143">
    <property type="entry name" value="RND_pump_MFP"/>
</dbReference>
<protein>
    <submittedName>
        <fullName evidence="8">HlyD family secretion protein</fullName>
    </submittedName>
</protein>
<feature type="domain" description="CusB-like beta-barrel" evidence="7">
    <location>
        <begin position="251"/>
        <end position="325"/>
    </location>
</feature>